<keyword evidence="1" id="KW-1133">Transmembrane helix</keyword>
<sequence>MRTQSDLDDPGRGRAGARDIRRDLSFIIISSVFSSILLLLLGLLFALSTPKSRRTPIFILNVLAVSLAILSGSLCIHLMTQDIMSPMGGVNAAEDFFYAILSIWMPWMTESILLLRVVVVYRPSYPRLSSMVPVLALPVVLKATRAAISILFLVQRKRNSATDMVAFPATDSFNTWTIKVAWILEPIDTA</sequence>
<evidence type="ECO:0000313" key="2">
    <source>
        <dbReference type="EMBL" id="KAG5651117.1"/>
    </source>
</evidence>
<keyword evidence="3" id="KW-1185">Reference proteome</keyword>
<feature type="transmembrane region" description="Helical" evidence="1">
    <location>
        <begin position="96"/>
        <end position="119"/>
    </location>
</feature>
<gene>
    <name evidence="2" type="ORF">H0H81_009804</name>
</gene>
<protein>
    <submittedName>
        <fullName evidence="2">Uncharacterized protein</fullName>
    </submittedName>
</protein>
<evidence type="ECO:0000313" key="3">
    <source>
        <dbReference type="Proteomes" id="UP000717328"/>
    </source>
</evidence>
<reference evidence="2" key="2">
    <citation type="submission" date="2021-10" db="EMBL/GenBank/DDBJ databases">
        <title>Phylogenomics reveals ancestral predisposition of the termite-cultivated fungus Termitomyces towards a domesticated lifestyle.</title>
        <authorList>
            <person name="Auxier B."/>
            <person name="Grum-Grzhimaylo A."/>
            <person name="Cardenas M.E."/>
            <person name="Lodge J.D."/>
            <person name="Laessoe T."/>
            <person name="Pedersen O."/>
            <person name="Smith M.E."/>
            <person name="Kuyper T.W."/>
            <person name="Franco-Molano E.A."/>
            <person name="Baroni T.J."/>
            <person name="Aanen D.K."/>
        </authorList>
    </citation>
    <scope>NUCLEOTIDE SEQUENCE</scope>
    <source>
        <strain evidence="2">D49</strain>
    </source>
</reference>
<dbReference type="InterPro" id="IPR027458">
    <property type="entry name" value="STE2_TM1-TM2_sf"/>
</dbReference>
<keyword evidence="1" id="KW-0812">Transmembrane</keyword>
<comment type="caution">
    <text evidence="2">The sequence shown here is derived from an EMBL/GenBank/DDBJ whole genome shotgun (WGS) entry which is preliminary data.</text>
</comment>
<feature type="transmembrane region" description="Helical" evidence="1">
    <location>
        <begin position="131"/>
        <end position="154"/>
    </location>
</feature>
<dbReference type="EMBL" id="JABCKI010000295">
    <property type="protein sequence ID" value="KAG5651117.1"/>
    <property type="molecule type" value="Genomic_DNA"/>
</dbReference>
<organism evidence="2 3">
    <name type="scientific">Sphagnurus paluster</name>
    <dbReference type="NCBI Taxonomy" id="117069"/>
    <lineage>
        <taxon>Eukaryota</taxon>
        <taxon>Fungi</taxon>
        <taxon>Dikarya</taxon>
        <taxon>Basidiomycota</taxon>
        <taxon>Agaricomycotina</taxon>
        <taxon>Agaricomycetes</taxon>
        <taxon>Agaricomycetidae</taxon>
        <taxon>Agaricales</taxon>
        <taxon>Tricholomatineae</taxon>
        <taxon>Lyophyllaceae</taxon>
        <taxon>Sphagnurus</taxon>
    </lineage>
</organism>
<evidence type="ECO:0000256" key="1">
    <source>
        <dbReference type="SAM" id="Phobius"/>
    </source>
</evidence>
<accession>A0A9P7GQF0</accession>
<keyword evidence="1" id="KW-0472">Membrane</keyword>
<feature type="transmembrane region" description="Helical" evidence="1">
    <location>
        <begin position="57"/>
        <end position="76"/>
    </location>
</feature>
<dbReference type="AlphaFoldDB" id="A0A9P7GQF0"/>
<name>A0A9P7GQF0_9AGAR</name>
<reference evidence="2" key="1">
    <citation type="submission" date="2021-02" db="EMBL/GenBank/DDBJ databases">
        <authorList>
            <person name="Nieuwenhuis M."/>
            <person name="Van De Peppel L.J.J."/>
        </authorList>
    </citation>
    <scope>NUCLEOTIDE SEQUENCE</scope>
    <source>
        <strain evidence="2">D49</strain>
    </source>
</reference>
<feature type="transmembrane region" description="Helical" evidence="1">
    <location>
        <begin position="24"/>
        <end position="45"/>
    </location>
</feature>
<proteinExistence type="predicted"/>
<dbReference type="Proteomes" id="UP000717328">
    <property type="component" value="Unassembled WGS sequence"/>
</dbReference>
<dbReference type="OrthoDB" id="2548432at2759"/>
<dbReference type="Gene3D" id="1.10.287.920">
    <property type="entry name" value="Pheromone alpha factor receptor"/>
    <property type="match status" value="1"/>
</dbReference>